<dbReference type="Proteomes" id="UP000028926">
    <property type="component" value="Chromosome"/>
</dbReference>
<dbReference type="KEGG" id="paca:ID47_09055"/>
<keyword evidence="2" id="KW-1185">Reference proteome</keyword>
<gene>
    <name evidence="1" type="ORF">ID47_09055</name>
</gene>
<dbReference type="InterPro" id="IPR016084">
    <property type="entry name" value="Haem_Oase-like_multi-hlx"/>
</dbReference>
<organism evidence="1 2">
    <name type="scientific">Candidatus Odyssella acanthamoebae</name>
    <dbReference type="NCBI Taxonomy" id="91604"/>
    <lineage>
        <taxon>Bacteria</taxon>
        <taxon>Pseudomonadati</taxon>
        <taxon>Pseudomonadota</taxon>
        <taxon>Alphaproteobacteria</taxon>
        <taxon>Holosporales</taxon>
        <taxon>Candidatus Paracaedibacteraceae</taxon>
        <taxon>Candidatus Odyssella</taxon>
    </lineage>
</organism>
<name>A0A077AXV9_9PROT</name>
<dbReference type="Gene3D" id="1.20.910.10">
    <property type="entry name" value="Heme oxygenase-like"/>
    <property type="match status" value="1"/>
</dbReference>
<dbReference type="eggNOG" id="COG1917">
    <property type="taxonomic scope" value="Bacteria"/>
</dbReference>
<dbReference type="EMBL" id="CP008941">
    <property type="protein sequence ID" value="AIK96849.1"/>
    <property type="molecule type" value="Genomic_DNA"/>
</dbReference>
<dbReference type="AlphaFoldDB" id="A0A077AXV9"/>
<dbReference type="OrthoDB" id="3612706at2"/>
<protein>
    <submittedName>
        <fullName evidence="1">Uncharacterized protein</fullName>
    </submittedName>
</protein>
<dbReference type="RefSeq" id="WP_038465602.1">
    <property type="nucleotide sequence ID" value="NZ_CP008941.1"/>
</dbReference>
<accession>A0A077AXV9</accession>
<reference evidence="1 2" key="1">
    <citation type="submission" date="2014-07" db="EMBL/GenBank/DDBJ databases">
        <title>Comparative genomic insights into amoeba endosymbionts belonging to the families of Holosporaceae and Candidatus Midichloriaceae within Rickettsiales.</title>
        <authorList>
            <person name="Wang Z."/>
            <person name="Wu M."/>
        </authorList>
    </citation>
    <scope>NUCLEOTIDE SEQUENCE [LARGE SCALE GENOMIC DNA]</scope>
    <source>
        <strain evidence="1">PRA3</strain>
    </source>
</reference>
<dbReference type="HOGENOM" id="CLU_1270376_0_0_5"/>
<dbReference type="SUPFAM" id="SSF48613">
    <property type="entry name" value="Heme oxygenase-like"/>
    <property type="match status" value="1"/>
</dbReference>
<proteinExistence type="predicted"/>
<evidence type="ECO:0000313" key="1">
    <source>
        <dbReference type="EMBL" id="AIK96849.1"/>
    </source>
</evidence>
<dbReference type="STRING" id="91604.ID47_09055"/>
<evidence type="ECO:0000313" key="2">
    <source>
        <dbReference type="Proteomes" id="UP000028926"/>
    </source>
</evidence>
<sequence>MITTQHTLKASPALTRFDFFNRLKELKDDFHNNILFKAMVNGEFTPAARDKFLFHHQFFSDQFQRLIMLRSAMCTHPQLEDIFYGHLVEELGHHKMLEAERNKISLKKDIIIEALTMWFPYQMFSTSPLEQLVIVNCGVETAALIIYHYAIPALDPEKKSEFFRIHEIHDGYHQTMGHDLLKNLTSQEYERLIAILEDTWAILNTLMARLCTLSLAD</sequence>